<dbReference type="NCBIfam" id="NF045515">
    <property type="entry name" value="Glp_gephyrin"/>
    <property type="match status" value="1"/>
</dbReference>
<dbReference type="PANTHER" id="PTHR10192">
    <property type="entry name" value="MOLYBDOPTERIN BIOSYNTHESIS PROTEIN"/>
    <property type="match status" value="1"/>
</dbReference>
<keyword evidence="7 9" id="KW-0501">Molybdenum cofactor biosynthesis</keyword>
<dbReference type="EMBL" id="CP007032">
    <property type="protein sequence ID" value="AHF05842.1"/>
    <property type="molecule type" value="Genomic_DNA"/>
</dbReference>
<dbReference type="Pfam" id="PF03453">
    <property type="entry name" value="MoeA_N"/>
    <property type="match status" value="1"/>
</dbReference>
<evidence type="ECO:0000256" key="1">
    <source>
        <dbReference type="ARBA" id="ARBA00002901"/>
    </source>
</evidence>
<evidence type="ECO:0000256" key="7">
    <source>
        <dbReference type="ARBA" id="ARBA00023150"/>
    </source>
</evidence>
<evidence type="ECO:0000256" key="5">
    <source>
        <dbReference type="ARBA" id="ARBA00021108"/>
    </source>
</evidence>
<evidence type="ECO:0000256" key="6">
    <source>
        <dbReference type="ARBA" id="ARBA00022505"/>
    </source>
</evidence>
<dbReference type="PANTHER" id="PTHR10192:SF5">
    <property type="entry name" value="GEPHYRIN"/>
    <property type="match status" value="1"/>
</dbReference>
<dbReference type="InterPro" id="IPR005111">
    <property type="entry name" value="MoeA_C_domain_IV"/>
</dbReference>
<evidence type="ECO:0000259" key="10">
    <source>
        <dbReference type="SMART" id="SM00852"/>
    </source>
</evidence>
<dbReference type="Gene3D" id="3.40.980.10">
    <property type="entry name" value="MoaB/Mog-like domain"/>
    <property type="match status" value="1"/>
</dbReference>
<dbReference type="Pfam" id="PF03454">
    <property type="entry name" value="MoeA_C"/>
    <property type="match status" value="1"/>
</dbReference>
<organism evidence="11 12">
    <name type="scientific">Desulfitobacterium metallireducens DSM 15288</name>
    <dbReference type="NCBI Taxonomy" id="871968"/>
    <lineage>
        <taxon>Bacteria</taxon>
        <taxon>Bacillati</taxon>
        <taxon>Bacillota</taxon>
        <taxon>Clostridia</taxon>
        <taxon>Eubacteriales</taxon>
        <taxon>Desulfitobacteriaceae</taxon>
        <taxon>Desulfitobacterium</taxon>
    </lineage>
</organism>
<accession>W0E513</accession>
<gene>
    <name evidence="11" type="ORF">DESME_01160</name>
</gene>
<keyword evidence="6 9" id="KW-0500">Molybdenum</keyword>
<dbReference type="SUPFAM" id="SSF63882">
    <property type="entry name" value="MoeA N-terminal region -like"/>
    <property type="match status" value="1"/>
</dbReference>
<evidence type="ECO:0000313" key="11">
    <source>
        <dbReference type="EMBL" id="AHF05842.1"/>
    </source>
</evidence>
<dbReference type="CDD" id="cd00887">
    <property type="entry name" value="MoeA"/>
    <property type="match status" value="1"/>
</dbReference>
<dbReference type="Proteomes" id="UP000010847">
    <property type="component" value="Chromosome"/>
</dbReference>
<comment type="similarity">
    <text evidence="3 9">Belongs to the MoeA family.</text>
</comment>
<name>W0E513_9FIRM</name>
<evidence type="ECO:0000256" key="4">
    <source>
        <dbReference type="ARBA" id="ARBA00013269"/>
    </source>
</evidence>
<dbReference type="Gene3D" id="3.90.105.10">
    <property type="entry name" value="Molybdopterin biosynthesis moea protein, domain 2"/>
    <property type="match status" value="1"/>
</dbReference>
<dbReference type="SMART" id="SM00852">
    <property type="entry name" value="MoCF_biosynth"/>
    <property type="match status" value="1"/>
</dbReference>
<dbReference type="STRING" id="871968.DESME_01160"/>
<comment type="cofactor">
    <cofactor evidence="9">
        <name>Mg(2+)</name>
        <dbReference type="ChEBI" id="CHEBI:18420"/>
    </cofactor>
</comment>
<dbReference type="InterPro" id="IPR036688">
    <property type="entry name" value="MoeA_C_domain_IV_sf"/>
</dbReference>
<dbReference type="NCBIfam" id="TIGR00177">
    <property type="entry name" value="molyb_syn"/>
    <property type="match status" value="1"/>
</dbReference>
<comment type="pathway">
    <text evidence="2 9">Cofactor biosynthesis; molybdopterin biosynthesis.</text>
</comment>
<keyword evidence="9" id="KW-0808">Transferase</keyword>
<dbReference type="InterPro" id="IPR038987">
    <property type="entry name" value="MoeA-like"/>
</dbReference>
<feature type="domain" description="MoaB/Mog" evidence="10">
    <location>
        <begin position="191"/>
        <end position="330"/>
    </location>
</feature>
<evidence type="ECO:0000313" key="12">
    <source>
        <dbReference type="Proteomes" id="UP000010847"/>
    </source>
</evidence>
<evidence type="ECO:0000256" key="9">
    <source>
        <dbReference type="RuleBase" id="RU365090"/>
    </source>
</evidence>
<dbReference type="RefSeq" id="WP_006716280.1">
    <property type="nucleotide sequence ID" value="NZ_CP007032.1"/>
</dbReference>
<comment type="catalytic activity">
    <reaction evidence="8">
        <text>adenylyl-molybdopterin + molybdate = Mo-molybdopterin + AMP + H(+)</text>
        <dbReference type="Rhea" id="RHEA:35047"/>
        <dbReference type="ChEBI" id="CHEBI:15378"/>
        <dbReference type="ChEBI" id="CHEBI:36264"/>
        <dbReference type="ChEBI" id="CHEBI:62727"/>
        <dbReference type="ChEBI" id="CHEBI:71302"/>
        <dbReference type="ChEBI" id="CHEBI:456215"/>
        <dbReference type="EC" id="2.10.1.1"/>
    </reaction>
</comment>
<evidence type="ECO:0000256" key="8">
    <source>
        <dbReference type="ARBA" id="ARBA00047317"/>
    </source>
</evidence>
<dbReference type="GO" id="GO:0046872">
    <property type="term" value="F:metal ion binding"/>
    <property type="evidence" value="ECO:0007669"/>
    <property type="project" value="UniProtKB-UniRule"/>
</dbReference>
<dbReference type="Gene3D" id="2.170.190.11">
    <property type="entry name" value="Molybdopterin biosynthesis moea protein, domain 3"/>
    <property type="match status" value="1"/>
</dbReference>
<keyword evidence="12" id="KW-1185">Reference proteome</keyword>
<dbReference type="GO" id="GO:0005829">
    <property type="term" value="C:cytosol"/>
    <property type="evidence" value="ECO:0007669"/>
    <property type="project" value="TreeGrafter"/>
</dbReference>
<dbReference type="AlphaFoldDB" id="W0E513"/>
<keyword evidence="9" id="KW-0479">Metal-binding</keyword>
<dbReference type="GO" id="GO:0006777">
    <property type="term" value="P:Mo-molybdopterin cofactor biosynthetic process"/>
    <property type="evidence" value="ECO:0007669"/>
    <property type="project" value="UniProtKB-UniRule"/>
</dbReference>
<evidence type="ECO:0000256" key="2">
    <source>
        <dbReference type="ARBA" id="ARBA00005046"/>
    </source>
</evidence>
<dbReference type="SUPFAM" id="SSF63867">
    <property type="entry name" value="MoeA C-terminal domain-like"/>
    <property type="match status" value="1"/>
</dbReference>
<sequence length="413" mass="44652">MGSRSELFKVKTLAEVAETLKPYVQSFYERSEEVSLTESFGRILAKDIKVTAPVPHYRKSTVDGLAVRASDTFGASESMPALIQCLGEVYMGIAPVESLKPGEGMLIPTGGMLPEGADAVVMVEHLEDFGQGLYGVGKPIAPAENLIDIGEDLSEGEVIISRFTKIRPQEMGLLASQGVIFVPVLPRFKVGIMSTGDEIISPEVNPAPAESRDINGYTLLGQALEAGAEAKYYGIVKDDAEELRQMLQKMIKENDVVILSGGSSVGVRDFSAQLIEELGKPGLLFHGLALRPGKPAIGGVVDGKLIFGLPGHPASAMVVFDCVVRPWLDVSVLRNQSYPEPEGTLTQNIYSGSGREEFVRVRLLPDGKDWRIEPIRGKSGLIRTMVLADGIVHIDLDTEGIEAGKRVKVRILR</sequence>
<dbReference type="InterPro" id="IPR036425">
    <property type="entry name" value="MoaB/Mog-like_dom_sf"/>
</dbReference>
<dbReference type="InterPro" id="IPR005110">
    <property type="entry name" value="MoeA_linker/N"/>
</dbReference>
<dbReference type="EC" id="2.10.1.1" evidence="4 9"/>
<protein>
    <recommendedName>
        <fullName evidence="5 9">Molybdopterin molybdenumtransferase</fullName>
        <ecNumber evidence="4 9">2.10.1.1</ecNumber>
    </recommendedName>
</protein>
<dbReference type="KEGG" id="dmt:DESME_01160"/>
<proteinExistence type="inferred from homology"/>
<evidence type="ECO:0000256" key="3">
    <source>
        <dbReference type="ARBA" id="ARBA00010763"/>
    </source>
</evidence>
<comment type="function">
    <text evidence="1 9">Catalyzes the insertion of molybdate into adenylated molybdopterin with the concomitant release of AMP.</text>
</comment>
<dbReference type="InterPro" id="IPR036135">
    <property type="entry name" value="MoeA_linker/N_sf"/>
</dbReference>
<dbReference type="Pfam" id="PF00994">
    <property type="entry name" value="MoCF_biosynth"/>
    <property type="match status" value="1"/>
</dbReference>
<dbReference type="OrthoDB" id="9804758at2"/>
<keyword evidence="9" id="KW-0460">Magnesium</keyword>
<dbReference type="HOGENOM" id="CLU_010186_7_2_9"/>
<dbReference type="SUPFAM" id="SSF53218">
    <property type="entry name" value="Molybdenum cofactor biosynthesis proteins"/>
    <property type="match status" value="1"/>
</dbReference>
<dbReference type="Gene3D" id="2.40.340.10">
    <property type="entry name" value="MoeA, C-terminal, domain IV"/>
    <property type="match status" value="1"/>
</dbReference>
<dbReference type="UniPathway" id="UPA00344"/>
<dbReference type="eggNOG" id="COG0303">
    <property type="taxonomic scope" value="Bacteria"/>
</dbReference>
<dbReference type="InterPro" id="IPR001453">
    <property type="entry name" value="MoaB/Mog_dom"/>
</dbReference>
<dbReference type="GO" id="GO:0061599">
    <property type="term" value="F:molybdopterin molybdotransferase activity"/>
    <property type="evidence" value="ECO:0007669"/>
    <property type="project" value="UniProtKB-UniRule"/>
</dbReference>
<reference evidence="11 12" key="1">
    <citation type="submission" date="2013-12" db="EMBL/GenBank/DDBJ databases">
        <authorList>
            <consortium name="DOE Joint Genome Institute"/>
            <person name="Smidt H."/>
            <person name="Huntemann M."/>
            <person name="Han J."/>
            <person name="Chen A."/>
            <person name="Kyrpides N."/>
            <person name="Mavromatis K."/>
            <person name="Markowitz V."/>
            <person name="Palaniappan K."/>
            <person name="Ivanova N."/>
            <person name="Schaumberg A."/>
            <person name="Pati A."/>
            <person name="Liolios K."/>
            <person name="Nordberg H.P."/>
            <person name="Cantor M.N."/>
            <person name="Hua S.X."/>
            <person name="Woyke T."/>
        </authorList>
    </citation>
    <scope>NUCLEOTIDE SEQUENCE [LARGE SCALE GENOMIC DNA]</scope>
    <source>
        <strain evidence="12">DSM 15288</strain>
    </source>
</reference>